<evidence type="ECO:0000259" key="1">
    <source>
        <dbReference type="Pfam" id="PF00685"/>
    </source>
</evidence>
<protein>
    <recommendedName>
        <fullName evidence="1">Sulfotransferase domain-containing protein</fullName>
    </recommendedName>
</protein>
<sequence>MRDDALNALFLLNASSQRIRFLRYEDLAADPLPTSEHIYQFLNLTWTEHIQHLVLRQTNFSAGGAQRGCAPRRTLTPGKGGHLLPFTVVRASSEAAARAWRKTIPWDIVEGVQAVCDPVMSLLGYAPLRTLDEVRNDTLPCMVNFKMLHSYRTLHPDLGSRDK</sequence>
<accession>A0A2T7PF10</accession>
<evidence type="ECO:0000313" key="3">
    <source>
        <dbReference type="Proteomes" id="UP000245119"/>
    </source>
</evidence>
<dbReference type="Pfam" id="PF00685">
    <property type="entry name" value="Sulfotransfer_1"/>
    <property type="match status" value="1"/>
</dbReference>
<dbReference type="SUPFAM" id="SSF52540">
    <property type="entry name" value="P-loop containing nucleoside triphosphate hydrolases"/>
    <property type="match status" value="1"/>
</dbReference>
<evidence type="ECO:0000313" key="2">
    <source>
        <dbReference type="EMBL" id="PVD32012.1"/>
    </source>
</evidence>
<dbReference type="GO" id="GO:0006790">
    <property type="term" value="P:sulfur compound metabolic process"/>
    <property type="evidence" value="ECO:0007669"/>
    <property type="project" value="TreeGrafter"/>
</dbReference>
<dbReference type="STRING" id="400727.A0A2T7PF10"/>
<comment type="caution">
    <text evidence="2">The sequence shown here is derived from an EMBL/GenBank/DDBJ whole genome shotgun (WGS) entry which is preliminary data.</text>
</comment>
<dbReference type="PANTHER" id="PTHR10704">
    <property type="entry name" value="CARBOHYDRATE SULFOTRANSFERASE"/>
    <property type="match status" value="1"/>
</dbReference>
<name>A0A2T7PF10_POMCA</name>
<feature type="domain" description="Sulfotransferase" evidence="1">
    <location>
        <begin position="15"/>
        <end position="122"/>
    </location>
</feature>
<dbReference type="EMBL" id="PZQS01000004">
    <property type="protein sequence ID" value="PVD32012.1"/>
    <property type="molecule type" value="Genomic_DNA"/>
</dbReference>
<dbReference type="InterPro" id="IPR051135">
    <property type="entry name" value="Gal/GlcNAc/GalNAc_ST"/>
</dbReference>
<gene>
    <name evidence="2" type="ORF">C0Q70_07438</name>
</gene>
<keyword evidence="3" id="KW-1185">Reference proteome</keyword>
<proteinExistence type="predicted"/>
<dbReference type="GO" id="GO:0001517">
    <property type="term" value="F:N-acetylglucosamine 6-O-sulfotransferase activity"/>
    <property type="evidence" value="ECO:0007669"/>
    <property type="project" value="TreeGrafter"/>
</dbReference>
<dbReference type="Proteomes" id="UP000245119">
    <property type="component" value="Linkage Group LG4"/>
</dbReference>
<dbReference type="InterPro" id="IPR000863">
    <property type="entry name" value="Sulfotransferase_dom"/>
</dbReference>
<dbReference type="AlphaFoldDB" id="A0A2T7PF10"/>
<dbReference type="GO" id="GO:0006044">
    <property type="term" value="P:N-acetylglucosamine metabolic process"/>
    <property type="evidence" value="ECO:0007669"/>
    <property type="project" value="TreeGrafter"/>
</dbReference>
<dbReference type="Gene3D" id="3.40.50.300">
    <property type="entry name" value="P-loop containing nucleotide triphosphate hydrolases"/>
    <property type="match status" value="1"/>
</dbReference>
<dbReference type="PANTHER" id="PTHR10704:SF44">
    <property type="entry name" value="LD35051P-RELATED"/>
    <property type="match status" value="1"/>
</dbReference>
<reference evidence="2 3" key="1">
    <citation type="submission" date="2018-04" db="EMBL/GenBank/DDBJ databases">
        <title>The genome of golden apple snail Pomacea canaliculata provides insight into stress tolerance and invasive adaptation.</title>
        <authorList>
            <person name="Liu C."/>
            <person name="Liu B."/>
            <person name="Ren Y."/>
            <person name="Zhang Y."/>
            <person name="Wang H."/>
            <person name="Li S."/>
            <person name="Jiang F."/>
            <person name="Yin L."/>
            <person name="Zhang G."/>
            <person name="Qian W."/>
            <person name="Fan W."/>
        </authorList>
    </citation>
    <scope>NUCLEOTIDE SEQUENCE [LARGE SCALE GENOMIC DNA]</scope>
    <source>
        <strain evidence="2">SZHN2017</strain>
        <tissue evidence="2">Muscle</tissue>
    </source>
</reference>
<organism evidence="2 3">
    <name type="scientific">Pomacea canaliculata</name>
    <name type="common">Golden apple snail</name>
    <dbReference type="NCBI Taxonomy" id="400727"/>
    <lineage>
        <taxon>Eukaryota</taxon>
        <taxon>Metazoa</taxon>
        <taxon>Spiralia</taxon>
        <taxon>Lophotrochozoa</taxon>
        <taxon>Mollusca</taxon>
        <taxon>Gastropoda</taxon>
        <taxon>Caenogastropoda</taxon>
        <taxon>Architaenioglossa</taxon>
        <taxon>Ampullarioidea</taxon>
        <taxon>Ampullariidae</taxon>
        <taxon>Pomacea</taxon>
    </lineage>
</organism>
<dbReference type="InterPro" id="IPR027417">
    <property type="entry name" value="P-loop_NTPase"/>
</dbReference>